<keyword evidence="5 11" id="KW-0812">Transmembrane</keyword>
<feature type="transmembrane region" description="Helical" evidence="11">
    <location>
        <begin position="281"/>
        <end position="299"/>
    </location>
</feature>
<proteinExistence type="inferred from homology"/>
<feature type="transmembrane region" description="Helical" evidence="11">
    <location>
        <begin position="144"/>
        <end position="167"/>
    </location>
</feature>
<feature type="transmembrane region" description="Helical" evidence="11">
    <location>
        <begin position="78"/>
        <end position="95"/>
    </location>
</feature>
<dbReference type="OrthoDB" id="9774391at2"/>
<dbReference type="Pfam" id="PF02163">
    <property type="entry name" value="Peptidase_M50"/>
    <property type="match status" value="1"/>
</dbReference>
<keyword evidence="9 11" id="KW-0472">Membrane</keyword>
<evidence type="ECO:0000256" key="5">
    <source>
        <dbReference type="ARBA" id="ARBA00022692"/>
    </source>
</evidence>
<protein>
    <submittedName>
        <fullName evidence="13">Site-2 protease family protein</fullName>
    </submittedName>
</protein>
<keyword evidence="4 13" id="KW-0645">Protease</keyword>
<dbReference type="InterPro" id="IPR008915">
    <property type="entry name" value="Peptidase_M50"/>
</dbReference>
<evidence type="ECO:0000256" key="7">
    <source>
        <dbReference type="ARBA" id="ARBA00022946"/>
    </source>
</evidence>
<dbReference type="InterPro" id="IPR044838">
    <property type="entry name" value="EGY1-like"/>
</dbReference>
<name>A0A4V5PNW7_9BACT</name>
<dbReference type="RefSeq" id="WP_136928994.1">
    <property type="nucleotide sequence ID" value="NZ_SSMQ01000009.1"/>
</dbReference>
<sequence length="341" mass="36452">MQRDQAETTDDSPAADVQAAEAPLPDPHADAAAPAAGPLRWQKNLLLLVLTIASTLVTFALSNGLVPEGAPFAEQLRGVLRAWTYTVPLMAILLTHELGHYFAARLHKVPASLPFFIPLPLLSPFGTMGAVIGMSGRIKSRNALLDIGAAGPLAGLLVAIPVILYGLRTSPVLPIPEEGIQEGQCLLYFALKRLAIGTIPAGHDVFLNGPAFAGWVGLFVTMLNLVPVGQLDGGHIAYALFGEKQNRYARIVHVTMLGMFLLNLARFLPPALRAGEGVGDAVGNSISWLVWFVLVHLLGRLGGKDHPPTEPGELSPVRRGIAVLSLVVFVLLFMPTPWSKY</sequence>
<evidence type="ECO:0000313" key="14">
    <source>
        <dbReference type="Proteomes" id="UP000309215"/>
    </source>
</evidence>
<dbReference type="GO" id="GO:0016020">
    <property type="term" value="C:membrane"/>
    <property type="evidence" value="ECO:0007669"/>
    <property type="project" value="UniProtKB-SubCell"/>
</dbReference>
<accession>A0A4V5PNW7</accession>
<dbReference type="CDD" id="cd06160">
    <property type="entry name" value="S2P-M50_like_2"/>
    <property type="match status" value="1"/>
</dbReference>
<comment type="caution">
    <text evidence="13">The sequence shown here is derived from an EMBL/GenBank/DDBJ whole genome shotgun (WGS) entry which is preliminary data.</text>
</comment>
<dbReference type="PANTHER" id="PTHR31412">
    <property type="entry name" value="ZINC METALLOPROTEASE EGY1"/>
    <property type="match status" value="1"/>
</dbReference>
<evidence type="ECO:0000256" key="3">
    <source>
        <dbReference type="ARBA" id="ARBA00007931"/>
    </source>
</evidence>
<keyword evidence="8 11" id="KW-1133">Transmembrane helix</keyword>
<evidence type="ECO:0000256" key="10">
    <source>
        <dbReference type="SAM" id="MobiDB-lite"/>
    </source>
</evidence>
<reference evidence="13 14" key="1">
    <citation type="submission" date="2019-04" db="EMBL/GenBank/DDBJ databases">
        <authorList>
            <person name="Li Y."/>
            <person name="Wang J."/>
        </authorList>
    </citation>
    <scope>NUCLEOTIDE SEQUENCE [LARGE SCALE GENOMIC DNA]</scope>
    <source>
        <strain evidence="13 14">DSM 14668</strain>
    </source>
</reference>
<dbReference type="AlphaFoldDB" id="A0A4V5PNW7"/>
<feature type="transmembrane region" description="Helical" evidence="11">
    <location>
        <begin position="45"/>
        <end position="66"/>
    </location>
</feature>
<evidence type="ECO:0000256" key="6">
    <source>
        <dbReference type="ARBA" id="ARBA00022801"/>
    </source>
</evidence>
<comment type="cofactor">
    <cofactor evidence="1">
        <name>Zn(2+)</name>
        <dbReference type="ChEBI" id="CHEBI:29105"/>
    </cofactor>
</comment>
<feature type="transmembrane region" description="Helical" evidence="11">
    <location>
        <begin position="115"/>
        <end position="132"/>
    </location>
</feature>
<dbReference type="GO" id="GO:0006508">
    <property type="term" value="P:proteolysis"/>
    <property type="evidence" value="ECO:0007669"/>
    <property type="project" value="UniProtKB-KW"/>
</dbReference>
<evidence type="ECO:0000256" key="2">
    <source>
        <dbReference type="ARBA" id="ARBA00004141"/>
    </source>
</evidence>
<dbReference type="EMBL" id="SSMQ01000009">
    <property type="protein sequence ID" value="TKD09771.1"/>
    <property type="molecule type" value="Genomic_DNA"/>
</dbReference>
<feature type="transmembrane region" description="Helical" evidence="11">
    <location>
        <begin position="251"/>
        <end position="269"/>
    </location>
</feature>
<evidence type="ECO:0000256" key="4">
    <source>
        <dbReference type="ARBA" id="ARBA00022670"/>
    </source>
</evidence>
<organism evidence="13 14">
    <name type="scientific">Polyangium fumosum</name>
    <dbReference type="NCBI Taxonomy" id="889272"/>
    <lineage>
        <taxon>Bacteria</taxon>
        <taxon>Pseudomonadati</taxon>
        <taxon>Myxococcota</taxon>
        <taxon>Polyangia</taxon>
        <taxon>Polyangiales</taxon>
        <taxon>Polyangiaceae</taxon>
        <taxon>Polyangium</taxon>
    </lineage>
</organism>
<keyword evidence="6" id="KW-0378">Hydrolase</keyword>
<dbReference type="PANTHER" id="PTHR31412:SF0">
    <property type="entry name" value="ZINC METALLOPROTEASE EGY1, CHLOROPLASTIC-RELATED"/>
    <property type="match status" value="1"/>
</dbReference>
<feature type="region of interest" description="Disordered" evidence="10">
    <location>
        <begin position="1"/>
        <end position="33"/>
    </location>
</feature>
<evidence type="ECO:0000256" key="8">
    <source>
        <dbReference type="ARBA" id="ARBA00022989"/>
    </source>
</evidence>
<evidence type="ECO:0000256" key="9">
    <source>
        <dbReference type="ARBA" id="ARBA00023136"/>
    </source>
</evidence>
<evidence type="ECO:0000256" key="11">
    <source>
        <dbReference type="SAM" id="Phobius"/>
    </source>
</evidence>
<dbReference type="Proteomes" id="UP000309215">
    <property type="component" value="Unassembled WGS sequence"/>
</dbReference>
<comment type="similarity">
    <text evidence="3">Belongs to the peptidase M50B family.</text>
</comment>
<dbReference type="GO" id="GO:0008233">
    <property type="term" value="F:peptidase activity"/>
    <property type="evidence" value="ECO:0007669"/>
    <property type="project" value="UniProtKB-KW"/>
</dbReference>
<keyword evidence="7" id="KW-0809">Transit peptide</keyword>
<feature type="transmembrane region" description="Helical" evidence="11">
    <location>
        <begin position="320"/>
        <end position="338"/>
    </location>
</feature>
<evidence type="ECO:0000256" key="1">
    <source>
        <dbReference type="ARBA" id="ARBA00001947"/>
    </source>
</evidence>
<evidence type="ECO:0000259" key="12">
    <source>
        <dbReference type="Pfam" id="PF02163"/>
    </source>
</evidence>
<comment type="subcellular location">
    <subcellularLocation>
        <location evidence="2">Membrane</location>
        <topology evidence="2">Multi-pass membrane protein</topology>
    </subcellularLocation>
</comment>
<evidence type="ECO:0000313" key="13">
    <source>
        <dbReference type="EMBL" id="TKD09771.1"/>
    </source>
</evidence>
<keyword evidence="14" id="KW-1185">Reference proteome</keyword>
<gene>
    <name evidence="13" type="ORF">E8A74_11465</name>
</gene>
<feature type="domain" description="Peptidase M50" evidence="12">
    <location>
        <begin position="86"/>
        <end position="259"/>
    </location>
</feature>